<organism evidence="3">
    <name type="scientific">freshwater metagenome</name>
    <dbReference type="NCBI Taxonomy" id="449393"/>
    <lineage>
        <taxon>unclassified sequences</taxon>
        <taxon>metagenomes</taxon>
        <taxon>ecological metagenomes</taxon>
    </lineage>
</organism>
<dbReference type="GO" id="GO:0006508">
    <property type="term" value="P:proteolysis"/>
    <property type="evidence" value="ECO:0007669"/>
    <property type="project" value="InterPro"/>
</dbReference>
<name>A0A6J6WIL4_9ZZZZ</name>
<dbReference type="GO" id="GO:0000270">
    <property type="term" value="P:peptidoglycan metabolic process"/>
    <property type="evidence" value="ECO:0007669"/>
    <property type="project" value="TreeGrafter"/>
</dbReference>
<gene>
    <name evidence="3" type="ORF">UFOPK2928_00951</name>
</gene>
<dbReference type="GO" id="GO:0004185">
    <property type="term" value="F:serine-type carboxypeptidase activity"/>
    <property type="evidence" value="ECO:0007669"/>
    <property type="project" value="InterPro"/>
</dbReference>
<reference evidence="3" key="1">
    <citation type="submission" date="2020-05" db="EMBL/GenBank/DDBJ databases">
        <authorList>
            <person name="Chiriac C."/>
            <person name="Salcher M."/>
            <person name="Ghai R."/>
            <person name="Kavagutti S V."/>
        </authorList>
    </citation>
    <scope>NUCLEOTIDE SEQUENCE</scope>
</reference>
<dbReference type="PANTHER" id="PTHR30023:SF0">
    <property type="entry name" value="PENICILLIN-SENSITIVE CARBOXYPEPTIDASE A"/>
    <property type="match status" value="1"/>
</dbReference>
<dbReference type="SUPFAM" id="SSF56601">
    <property type="entry name" value="beta-lactamase/transpeptidase-like"/>
    <property type="match status" value="1"/>
</dbReference>
<evidence type="ECO:0000256" key="1">
    <source>
        <dbReference type="ARBA" id="ARBA00006096"/>
    </source>
</evidence>
<dbReference type="InterPro" id="IPR012338">
    <property type="entry name" value="Beta-lactam/transpept-like"/>
</dbReference>
<sequence>MKRFLGFYAAILSASLLAIPSASAIDPASAVNVFAKLAVAPELRNPSVSLIDLSTGKVVFESNGDSQRKPASLMKLLSASATVKYLDPEKVFATSISLGTETNSIVIDGELDPWMSTNSVVAERMHRTSLYGIASKGLRAAKKKSDGPLKKLQVYYNDIYSGEVAAIKAYYKKLGVTATFVKVSDAKAKSISGDQIVYSTSPTVNEIMIWFLLWSDNVISERMARIAAKASGHEFSDKGVAKMFDKVLTEIGIDPSKIIVKDASGLSRENKVTANLLAQLLYKFHSDPAYAKVIEGLPIGGKTGTMRNRFVKTAPKAIGLVKAKTGTLTGTVSMAGYAQSGDREYAFVIIADELKGTRAASAVARNSLDRYLAKIAAPLLTLNGETATTSTN</sequence>
<keyword evidence="2" id="KW-0378">Hydrolase</keyword>
<accession>A0A6J6WIL4</accession>
<dbReference type="EMBL" id="CAEZZY010000110">
    <property type="protein sequence ID" value="CAB4783659.1"/>
    <property type="molecule type" value="Genomic_DNA"/>
</dbReference>
<dbReference type="Pfam" id="PF02113">
    <property type="entry name" value="Peptidase_S13"/>
    <property type="match status" value="2"/>
</dbReference>
<proteinExistence type="inferred from homology"/>
<comment type="similarity">
    <text evidence="1">Belongs to the peptidase S13 family.</text>
</comment>
<dbReference type="PANTHER" id="PTHR30023">
    <property type="entry name" value="D-ALANYL-D-ALANINE CARBOXYPEPTIDASE"/>
    <property type="match status" value="1"/>
</dbReference>
<dbReference type="AlphaFoldDB" id="A0A6J6WIL4"/>
<evidence type="ECO:0000313" key="3">
    <source>
        <dbReference type="EMBL" id="CAB4783659.1"/>
    </source>
</evidence>
<dbReference type="InterPro" id="IPR000667">
    <property type="entry name" value="Peptidase_S13"/>
</dbReference>
<dbReference type="Gene3D" id="3.40.710.10">
    <property type="entry name" value="DD-peptidase/beta-lactamase superfamily"/>
    <property type="match status" value="2"/>
</dbReference>
<evidence type="ECO:0000256" key="2">
    <source>
        <dbReference type="ARBA" id="ARBA00022801"/>
    </source>
</evidence>
<protein>
    <submittedName>
        <fullName evidence="3">Unannotated protein</fullName>
    </submittedName>
</protein>
<dbReference type="PRINTS" id="PR00922">
    <property type="entry name" value="DADACBPTASE3"/>
</dbReference>